<evidence type="ECO:0000313" key="1">
    <source>
        <dbReference type="EMBL" id="CAG6644172.1"/>
    </source>
</evidence>
<reference evidence="1" key="1">
    <citation type="submission" date="2021-05" db="EMBL/GenBank/DDBJ databases">
        <authorList>
            <person name="Alioto T."/>
            <person name="Alioto T."/>
            <person name="Gomez Garrido J."/>
        </authorList>
    </citation>
    <scope>NUCLEOTIDE SEQUENCE</scope>
</reference>
<accession>A0A8D8R8F1</accession>
<dbReference type="EMBL" id="HBUF01131060">
    <property type="protein sequence ID" value="CAG6644172.1"/>
    <property type="molecule type" value="Transcribed_RNA"/>
</dbReference>
<name>A0A8D8R8F1_9HEMI</name>
<protein>
    <submittedName>
        <fullName evidence="1">Uncharacterized protein</fullName>
    </submittedName>
</protein>
<organism evidence="1">
    <name type="scientific">Cacopsylla melanoneura</name>
    <dbReference type="NCBI Taxonomy" id="428564"/>
    <lineage>
        <taxon>Eukaryota</taxon>
        <taxon>Metazoa</taxon>
        <taxon>Ecdysozoa</taxon>
        <taxon>Arthropoda</taxon>
        <taxon>Hexapoda</taxon>
        <taxon>Insecta</taxon>
        <taxon>Pterygota</taxon>
        <taxon>Neoptera</taxon>
        <taxon>Paraneoptera</taxon>
        <taxon>Hemiptera</taxon>
        <taxon>Sternorrhyncha</taxon>
        <taxon>Psylloidea</taxon>
        <taxon>Psyllidae</taxon>
        <taxon>Psyllinae</taxon>
        <taxon>Cacopsylla</taxon>
    </lineage>
</organism>
<proteinExistence type="predicted"/>
<sequence length="104" mass="12389">MKFIANLSLDHQNIHLYFPHPIIVIKVMCNWLKFNIYIFTGYYYVENGKSEKLEIWYLMQVICRWKTQYKIFGKNRLEGPKNGRKMAVFGALLPNDEALNLTNK</sequence>
<dbReference type="AlphaFoldDB" id="A0A8D8R8F1"/>